<dbReference type="Proteomes" id="UP001181086">
    <property type="component" value="Unassembled WGS sequence"/>
</dbReference>
<dbReference type="EMBL" id="SLTU01000002">
    <property type="protein sequence ID" value="TDA73383.1"/>
    <property type="molecule type" value="Genomic_DNA"/>
</dbReference>
<evidence type="ECO:0000313" key="16">
    <source>
        <dbReference type="Proteomes" id="UP000481700"/>
    </source>
</evidence>
<reference evidence="7" key="6">
    <citation type="submission" date="2023-10" db="EMBL/GenBank/DDBJ databases">
        <title>Genome of Potential pathogenic bacteria in Crohn's disease.</title>
        <authorList>
            <person name="Rodriguez-Palacios A."/>
        </authorList>
    </citation>
    <scope>NUCLEOTIDE SEQUENCE</scope>
    <source>
        <strain evidence="7">CavFT-hAR62</strain>
    </source>
</reference>
<evidence type="ECO:0000313" key="9">
    <source>
        <dbReference type="EMBL" id="TDA73383.1"/>
    </source>
</evidence>
<evidence type="ECO:0000313" key="5">
    <source>
        <dbReference type="EMBL" id="KAA5403645.1"/>
    </source>
</evidence>
<proteinExistence type="predicted"/>
<evidence type="ECO:0000313" key="14">
    <source>
        <dbReference type="Proteomes" id="UP000441162"/>
    </source>
</evidence>
<reference evidence="8 17" key="3">
    <citation type="submission" date="2019-11" db="EMBL/GenBank/DDBJ databases">
        <title>Complete genome sequence of Bacteroides dorei DSM 17855.</title>
        <authorList>
            <person name="Russell J.T."/>
        </authorList>
    </citation>
    <scope>NUCLEOTIDE SEQUENCE [LARGE SCALE GENOMIC DNA]</scope>
    <source>
        <strain evidence="8 17">DSM 17855</strain>
    </source>
</reference>
<name>A0A076IW99_9BACT</name>
<evidence type="ECO:0000313" key="2">
    <source>
        <dbReference type="EMBL" id="KAA5315287.1"/>
    </source>
</evidence>
<dbReference type="EMBL" id="VVZV01000030">
    <property type="protein sequence ID" value="KAA5315287.1"/>
    <property type="molecule type" value="Genomic_DNA"/>
</dbReference>
<dbReference type="RefSeq" id="WP_007831151.1">
    <property type="nucleotide sequence ID" value="NZ_BAABYF010000001.1"/>
</dbReference>
<dbReference type="Proteomes" id="UP001055104">
    <property type="component" value="Unassembled WGS sequence"/>
</dbReference>
<dbReference type="Proteomes" id="UP000441162">
    <property type="component" value="Unassembled WGS sequence"/>
</dbReference>
<sequence length="304" mass="35586">MFEFLFDIKPDAGNVCPTTRLAYLISERGNKVYYTDTSDSVFTTGLLRKGIGRIIYPHDFRWFTPHLALLDYQLQDKQQVYNEYDINYLFIAINKTDRKIDLMPEMPVVTLPPIPYKLLPQGAKDDDFIDKLTEIKEDRSRTVIIGLLEDEEEERKVNTPSHMESFYKAMKQSASIHPQYQFILLTNHGEVETRLFSLPPNIAIYRLPRLQALLPLCDMALITGGITHWTECTFAHVPMAEFTPQEIKKITPVKLDRQIIDLLANREYIIERQKHLCAFFESESERMNEIADWLINRVKQKRQL</sequence>
<dbReference type="EMBL" id="JAHOAX010000018">
    <property type="protein sequence ID" value="MBV3124789.1"/>
    <property type="molecule type" value="Genomic_DNA"/>
</dbReference>
<evidence type="ECO:0000313" key="12">
    <source>
        <dbReference type="Proteomes" id="UP000294834"/>
    </source>
</evidence>
<organism evidence="5 14">
    <name type="scientific">Phocaeicola dorei</name>
    <dbReference type="NCBI Taxonomy" id="357276"/>
    <lineage>
        <taxon>Bacteria</taxon>
        <taxon>Pseudomonadati</taxon>
        <taxon>Bacteroidota</taxon>
        <taxon>Bacteroidia</taxon>
        <taxon>Bacteroidales</taxon>
        <taxon>Bacteroidaceae</taxon>
        <taxon>Phocaeicola</taxon>
    </lineage>
</organism>
<evidence type="ECO:0000313" key="17">
    <source>
        <dbReference type="Proteomes" id="UP000500949"/>
    </source>
</evidence>
<dbReference type="Proteomes" id="UP000481700">
    <property type="component" value="Unassembled WGS sequence"/>
</dbReference>
<evidence type="ECO:0000313" key="6">
    <source>
        <dbReference type="EMBL" id="MBV3124789.1"/>
    </source>
</evidence>
<evidence type="ECO:0000313" key="8">
    <source>
        <dbReference type="EMBL" id="QJR78099.1"/>
    </source>
</evidence>
<reference evidence="6" key="4">
    <citation type="submission" date="2021-06" db="EMBL/GenBank/DDBJ databases">
        <title>Collection of gut derived symbiotic bacterial strains cultured from healthy donors.</title>
        <authorList>
            <person name="Lin H."/>
            <person name="Littmann E."/>
            <person name="Pamer E.G."/>
        </authorList>
    </citation>
    <scope>NUCLEOTIDE SEQUENCE</scope>
    <source>
        <strain evidence="6">MSK.5.10</strain>
    </source>
</reference>
<dbReference type="EMBL" id="SLTX01000001">
    <property type="protein sequence ID" value="TDB09025.1"/>
    <property type="molecule type" value="Genomic_DNA"/>
</dbReference>
<evidence type="ECO:0000313" key="10">
    <source>
        <dbReference type="EMBL" id="TDB09025.1"/>
    </source>
</evidence>
<dbReference type="KEGG" id="bdo:EL88_20595"/>
<evidence type="ECO:0008006" key="18">
    <source>
        <dbReference type="Google" id="ProtNLM"/>
    </source>
</evidence>
<dbReference type="Proteomes" id="UP000294834">
    <property type="component" value="Unassembled WGS sequence"/>
</dbReference>
<dbReference type="EMBL" id="VVZA01000013">
    <property type="protein sequence ID" value="KAA5403645.1"/>
    <property type="molecule type" value="Genomic_DNA"/>
</dbReference>
<dbReference type="SUPFAM" id="SSF53756">
    <property type="entry name" value="UDP-Glycosyltransferase/glycogen phosphorylase"/>
    <property type="match status" value="1"/>
</dbReference>
<reference evidence="13 14" key="1">
    <citation type="journal article" date="2019" name="Nat. Med.">
        <title>A library of human gut bacterial isolates paired with longitudinal multiomics data enables mechanistic microbiome research.</title>
        <authorList>
            <person name="Poyet M."/>
            <person name="Groussin M."/>
            <person name="Gibbons S.M."/>
            <person name="Avila-Pacheco J."/>
            <person name="Jiang X."/>
            <person name="Kearney S.M."/>
            <person name="Perrotta A.R."/>
            <person name="Berdy B."/>
            <person name="Zhao S."/>
            <person name="Lieberman T.D."/>
            <person name="Swanson P.K."/>
            <person name="Smith M."/>
            <person name="Roesemann S."/>
            <person name="Alexander J.E."/>
            <person name="Rich S.A."/>
            <person name="Livny J."/>
            <person name="Vlamakis H."/>
            <person name="Clish C."/>
            <person name="Bullock K."/>
            <person name="Deik A."/>
            <person name="Scott J."/>
            <person name="Pierce K.A."/>
            <person name="Xavier R.J."/>
            <person name="Alm E.J."/>
        </authorList>
    </citation>
    <scope>NUCLEOTIDE SEQUENCE [LARGE SCALE GENOMIC DNA]</scope>
    <source>
        <strain evidence="4 15">BIOML-A1</strain>
        <strain evidence="2 16">BIOML-A25</strain>
        <strain evidence="5 14">BIOML-A4</strain>
        <strain evidence="3 13">BIOML-A5</strain>
    </source>
</reference>
<evidence type="ECO:0000313" key="3">
    <source>
        <dbReference type="EMBL" id="KAA5381923.1"/>
    </source>
</evidence>
<evidence type="ECO:0000313" key="7">
    <source>
        <dbReference type="EMBL" id="MDU0271944.1"/>
    </source>
</evidence>
<dbReference type="EMBL" id="BQOB01000001">
    <property type="protein sequence ID" value="GKH79442.1"/>
    <property type="molecule type" value="Genomic_DNA"/>
</dbReference>
<dbReference type="GeneID" id="93448530"/>
<evidence type="ECO:0000313" key="15">
    <source>
        <dbReference type="Proteomes" id="UP000481616"/>
    </source>
</evidence>
<dbReference type="EMBL" id="VVYY01000014">
    <property type="protein sequence ID" value="KAA5395908.1"/>
    <property type="molecule type" value="Genomic_DNA"/>
</dbReference>
<evidence type="ECO:0000313" key="1">
    <source>
        <dbReference type="EMBL" id="GKH79442.1"/>
    </source>
</evidence>
<reference evidence="11 12" key="2">
    <citation type="journal article" date="2019" name="Nat. Microbiol.">
        <title>Genomic variation and strain-specific functional adaptation in the human gut microbiome during early life.</title>
        <authorList>
            <person name="Vatanen T."/>
            <person name="Plichta D.R."/>
            <person name="Somani J."/>
            <person name="Munch P.C."/>
            <person name="Arthur T.D."/>
            <person name="Hall A.B."/>
            <person name="Rudolf S."/>
            <person name="Oakeley E.J."/>
            <person name="Ke X."/>
            <person name="Young R.A."/>
            <person name="Haiser H.J."/>
            <person name="Kolde R."/>
            <person name="Yassour M."/>
            <person name="Luopajarvi K."/>
            <person name="Siljander H."/>
            <person name="Virtanen S.M."/>
            <person name="Ilonen J."/>
            <person name="Uibo R."/>
            <person name="Tillmann V."/>
            <person name="Mokurov S."/>
            <person name="Dorshakova N."/>
            <person name="Porter J.A."/>
            <person name="McHardy A.C."/>
            <person name="Lahdesmaki H."/>
            <person name="Vlamakis H."/>
            <person name="Huttenhower C."/>
            <person name="Knip M."/>
            <person name="Xavier R.J."/>
        </authorList>
    </citation>
    <scope>NUCLEOTIDE SEQUENCE [LARGE SCALE GENOMIC DNA]</scope>
    <source>
        <strain evidence="9 11">RJX1047</strain>
        <strain evidence="10 12">RJX1052</strain>
    </source>
</reference>
<dbReference type="KEGG" id="bdh:GV66_01620"/>
<gene>
    <name evidence="1" type="ORF">CE91St7_03260</name>
    <name evidence="9" type="ORF">E1I98_18680</name>
    <name evidence="10" type="ORF">E1J06_17495</name>
    <name evidence="5" type="ORF">F2Y51_14965</name>
    <name evidence="4" type="ORF">F2Y58_16085</name>
    <name evidence="3" type="ORF">F2Y61_14485</name>
    <name evidence="2" type="ORF">F2Z07_19995</name>
    <name evidence="8" type="ORF">GKD17_17840</name>
    <name evidence="6" type="ORF">KSU80_16660</name>
    <name evidence="7" type="ORF">RVH45_19055</name>
</gene>
<dbReference type="EMBL" id="JAWDEV010000012">
    <property type="protein sequence ID" value="MDU0271944.1"/>
    <property type="molecule type" value="Genomic_DNA"/>
</dbReference>
<dbReference type="EMBL" id="VVZB01000007">
    <property type="protein sequence ID" value="KAA5381923.1"/>
    <property type="molecule type" value="Genomic_DNA"/>
</dbReference>
<evidence type="ECO:0000313" key="11">
    <source>
        <dbReference type="Proteomes" id="UP000294527"/>
    </source>
</evidence>
<protein>
    <recommendedName>
        <fullName evidence="18">Glycosyltransferase family 1 protein</fullName>
    </recommendedName>
</protein>
<dbReference type="Proteomes" id="UP000481616">
    <property type="component" value="Unassembled WGS sequence"/>
</dbReference>
<evidence type="ECO:0000313" key="13">
    <source>
        <dbReference type="Proteomes" id="UP000347681"/>
    </source>
</evidence>
<dbReference type="Proteomes" id="UP000294527">
    <property type="component" value="Unassembled WGS sequence"/>
</dbReference>
<dbReference type="eggNOG" id="ENOG50311CF">
    <property type="taxonomic scope" value="Bacteria"/>
</dbReference>
<dbReference type="Proteomes" id="UP000777173">
    <property type="component" value="Unassembled WGS sequence"/>
</dbReference>
<dbReference type="Proteomes" id="UP000500949">
    <property type="component" value="Chromosome"/>
</dbReference>
<dbReference type="AlphaFoldDB" id="A0A076IW99"/>
<accession>A0A076IW99</accession>
<dbReference type="Proteomes" id="UP000347681">
    <property type="component" value="Unassembled WGS sequence"/>
</dbReference>
<evidence type="ECO:0000313" key="4">
    <source>
        <dbReference type="EMBL" id="KAA5395908.1"/>
    </source>
</evidence>
<reference evidence="1" key="5">
    <citation type="submission" date="2022-01" db="EMBL/GenBank/DDBJ databases">
        <title>Novel bile acid biosynthetic pathways are enriched in the microbiome of centenarians.</title>
        <authorList>
            <person name="Sato Y."/>
            <person name="Atarashi K."/>
            <person name="Plichta R.D."/>
            <person name="Arai Y."/>
            <person name="Sasajima S."/>
            <person name="Kearney M.S."/>
            <person name="Suda W."/>
            <person name="Takeshita K."/>
            <person name="Sasaki T."/>
            <person name="Okamoto S."/>
            <person name="Skelly N.A."/>
            <person name="Okamura Y."/>
            <person name="Vlamakis H."/>
            <person name="Li Y."/>
            <person name="Tanoue T."/>
            <person name="Takei H."/>
            <person name="Nittono H."/>
            <person name="Narushima S."/>
            <person name="Irie J."/>
            <person name="Itoh H."/>
            <person name="Moriya K."/>
            <person name="Sugiura Y."/>
            <person name="Suematsu M."/>
            <person name="Moritoki N."/>
            <person name="Shibata S."/>
            <person name="Littman R.D."/>
            <person name="Fischbach A.M."/>
            <person name="Uwamino Y."/>
            <person name="Inoue T."/>
            <person name="Honda A."/>
            <person name="Hattori M."/>
            <person name="Murai T."/>
            <person name="Xavier J.R."/>
            <person name="Hirose N."/>
            <person name="Honda K."/>
        </authorList>
    </citation>
    <scope>NUCLEOTIDE SEQUENCE</scope>
    <source>
        <strain evidence="1">CE91-St7</strain>
    </source>
</reference>
<dbReference type="EMBL" id="CP046176">
    <property type="protein sequence ID" value="QJR78099.1"/>
    <property type="molecule type" value="Genomic_DNA"/>
</dbReference>